<organism evidence="1 2">
    <name type="scientific">Methanobrevibacter oralis</name>
    <dbReference type="NCBI Taxonomy" id="66851"/>
    <lineage>
        <taxon>Archaea</taxon>
        <taxon>Methanobacteriati</taxon>
        <taxon>Methanobacteriota</taxon>
        <taxon>Methanomada group</taxon>
        <taxon>Methanobacteria</taxon>
        <taxon>Methanobacteriales</taxon>
        <taxon>Methanobacteriaceae</taxon>
        <taxon>Methanobrevibacter</taxon>
    </lineage>
</organism>
<proteinExistence type="predicted"/>
<accession>A0A162FIT0</accession>
<protein>
    <submittedName>
        <fullName evidence="1">Uncharacterized protein</fullName>
    </submittedName>
</protein>
<evidence type="ECO:0000313" key="2">
    <source>
        <dbReference type="Proteomes" id="UP000077428"/>
    </source>
</evidence>
<gene>
    <name evidence="1" type="ORF">MBORA_05760</name>
</gene>
<dbReference type="Proteomes" id="UP000077428">
    <property type="component" value="Unassembled WGS sequence"/>
</dbReference>
<dbReference type="AlphaFoldDB" id="A0A162FIT0"/>
<dbReference type="RefSeq" id="WP_042691491.1">
    <property type="nucleotide sequence ID" value="NZ_CABMAB010000002.1"/>
</dbReference>
<dbReference type="EMBL" id="LWMU01000048">
    <property type="protein sequence ID" value="KZX13665.1"/>
    <property type="molecule type" value="Genomic_DNA"/>
</dbReference>
<dbReference type="OrthoDB" id="132546at2157"/>
<sequence>MEKLLFIAFYYNHDNEIASKRLQGIAKYLSKYNWQPIVTVPKTSNPTVRSDNVKIVETDYEGMISKFIPKSKSKESKSESTSQNLAGEFFAYPDEMKYCCKPEIKEASNIIENENISGMISSSFPVPPLIEQLMI</sequence>
<reference evidence="2" key="1">
    <citation type="journal article" date="2016" name="Genome Announc.">
        <title>Draft Genome Sequences of Methanobrevibacter curvatus DSM11111, Methanobrevibacter cuticularis DSM11139, Methanobrevibacter filiformis DSM11501, and Methanobrevibacter oralis DSM7256.</title>
        <authorList>
            <person name="Poehlein A."/>
            <person name="Seedorf H."/>
        </authorList>
    </citation>
    <scope>NUCLEOTIDE SEQUENCE [LARGE SCALE GENOMIC DNA]</scope>
    <source>
        <strain evidence="2">DSM 7256 / JCM 30027 / ZR</strain>
    </source>
</reference>
<name>A0A162FIT0_METOA</name>
<comment type="caution">
    <text evidence="1">The sequence shown here is derived from an EMBL/GenBank/DDBJ whole genome shotgun (WGS) entry which is preliminary data.</text>
</comment>
<dbReference type="STRING" id="66851.MBORA_05760"/>
<keyword evidence="2" id="KW-1185">Reference proteome</keyword>
<dbReference type="PATRIC" id="fig|66851.6.peg.640"/>
<evidence type="ECO:0000313" key="1">
    <source>
        <dbReference type="EMBL" id="KZX13665.1"/>
    </source>
</evidence>